<evidence type="ECO:0000256" key="2">
    <source>
        <dbReference type="ARBA" id="ARBA00022801"/>
    </source>
</evidence>
<dbReference type="Pfam" id="PF02113">
    <property type="entry name" value="Peptidase_S13"/>
    <property type="match status" value="1"/>
</dbReference>
<dbReference type="GO" id="GO:0004185">
    <property type="term" value="F:serine-type carboxypeptidase activity"/>
    <property type="evidence" value="ECO:0007669"/>
    <property type="project" value="InterPro"/>
</dbReference>
<evidence type="ECO:0008006" key="4">
    <source>
        <dbReference type="Google" id="ProtNLM"/>
    </source>
</evidence>
<name>A0A7C3Z027_UNCW3</name>
<accession>A0A7C3Z027</accession>
<dbReference type="GO" id="GO:0000270">
    <property type="term" value="P:peptidoglycan metabolic process"/>
    <property type="evidence" value="ECO:0007669"/>
    <property type="project" value="TreeGrafter"/>
</dbReference>
<comment type="caution">
    <text evidence="3">The sequence shown here is derived from an EMBL/GenBank/DDBJ whole genome shotgun (WGS) entry which is preliminary data.</text>
</comment>
<sequence length="215" mass="24304">MLFSHNAEKGFIPASNQKLFVSACALESWGEPFERVLAKRIKRRRLRKKSFLFTEINGESNNRLAEIIFRTIGDYQKTSPQSAIRTYLKSKGINPRGLRLVDGSGRSRKNRATPLLLVNLLNAIYSSKLKNDFLSSLAVSGKRGTLKRRLLSLTGMVYGKTGYLYSVNCLSGYLFSPRGRFSFSIMINDRKSNFSNWEFMEGLLSVLGQEGDTQP</sequence>
<comment type="similarity">
    <text evidence="1">Belongs to the peptidase S13 family.</text>
</comment>
<dbReference type="PANTHER" id="PTHR30023">
    <property type="entry name" value="D-ALANYL-D-ALANINE CARBOXYPEPTIDASE"/>
    <property type="match status" value="1"/>
</dbReference>
<keyword evidence="2" id="KW-0378">Hydrolase</keyword>
<reference evidence="3" key="1">
    <citation type="journal article" date="2020" name="mSystems">
        <title>Genome- and Community-Level Interaction Insights into Carbon Utilization and Element Cycling Functions of Hydrothermarchaeota in Hydrothermal Sediment.</title>
        <authorList>
            <person name="Zhou Z."/>
            <person name="Liu Y."/>
            <person name="Xu W."/>
            <person name="Pan J."/>
            <person name="Luo Z.H."/>
            <person name="Li M."/>
        </authorList>
    </citation>
    <scope>NUCLEOTIDE SEQUENCE [LARGE SCALE GENOMIC DNA]</scope>
    <source>
        <strain evidence="3">SpSt-906</strain>
    </source>
</reference>
<gene>
    <name evidence="3" type="ORF">ENX07_04420</name>
</gene>
<dbReference type="PRINTS" id="PR00922">
    <property type="entry name" value="DADACBPTASE3"/>
</dbReference>
<dbReference type="SUPFAM" id="SSF56601">
    <property type="entry name" value="beta-lactamase/transpeptidase-like"/>
    <property type="match status" value="1"/>
</dbReference>
<dbReference type="PANTHER" id="PTHR30023:SF0">
    <property type="entry name" value="PENICILLIN-SENSITIVE CARBOXYPEPTIDASE A"/>
    <property type="match status" value="1"/>
</dbReference>
<dbReference type="EMBL" id="DTMQ01000029">
    <property type="protein sequence ID" value="HGE99297.1"/>
    <property type="molecule type" value="Genomic_DNA"/>
</dbReference>
<dbReference type="AlphaFoldDB" id="A0A7C3Z027"/>
<dbReference type="Gene3D" id="3.40.710.10">
    <property type="entry name" value="DD-peptidase/beta-lactamase superfamily"/>
    <property type="match status" value="1"/>
</dbReference>
<dbReference type="InterPro" id="IPR012338">
    <property type="entry name" value="Beta-lactam/transpept-like"/>
</dbReference>
<evidence type="ECO:0000256" key="1">
    <source>
        <dbReference type="ARBA" id="ARBA00006096"/>
    </source>
</evidence>
<protein>
    <recommendedName>
        <fullName evidence="4">D-alanyl-D-alanine carboxypeptidase/D-alanyl-D-alanine-endopeptidase</fullName>
    </recommendedName>
</protein>
<dbReference type="GO" id="GO:0006508">
    <property type="term" value="P:proteolysis"/>
    <property type="evidence" value="ECO:0007669"/>
    <property type="project" value="InterPro"/>
</dbReference>
<dbReference type="InterPro" id="IPR000667">
    <property type="entry name" value="Peptidase_S13"/>
</dbReference>
<proteinExistence type="inferred from homology"/>
<evidence type="ECO:0000313" key="3">
    <source>
        <dbReference type="EMBL" id="HGE99297.1"/>
    </source>
</evidence>
<organism evidence="3">
    <name type="scientific">candidate division WOR-3 bacterium</name>
    <dbReference type="NCBI Taxonomy" id="2052148"/>
    <lineage>
        <taxon>Bacteria</taxon>
        <taxon>Bacteria division WOR-3</taxon>
    </lineage>
</organism>